<sequence>MEIKITNKIQQQVQHVLREYKENELEDELISLVLQWCSEALIMGSTHSEKIDSAIQVNDIVQLDPEKTRNKMFAGCFMVVSEIKSWGVQGYVQALGENGKQGGQAYYRAKYEEIVKVGKAEWVVNNF</sequence>
<gene>
    <name evidence="1" type="ORF">LMI_1646</name>
    <name evidence="2" type="ORF">SAMN02982997_02514</name>
</gene>
<proteinExistence type="predicted"/>
<dbReference type="Proteomes" id="UP000032414">
    <property type="component" value="Chromosome I"/>
</dbReference>
<evidence type="ECO:0000313" key="4">
    <source>
        <dbReference type="Proteomes" id="UP000182998"/>
    </source>
</evidence>
<evidence type="ECO:0000313" key="2">
    <source>
        <dbReference type="EMBL" id="SCY69302.1"/>
    </source>
</evidence>
<reference evidence="2 4" key="3">
    <citation type="submission" date="2016-10" db="EMBL/GenBank/DDBJ databases">
        <authorList>
            <person name="Varghese N."/>
            <person name="Submissions S."/>
        </authorList>
    </citation>
    <scope>NUCLEOTIDE SEQUENCE [LARGE SCALE GENOMIC DNA]</scope>
    <source>
        <strain evidence="2 4">ATCC 33218</strain>
    </source>
</reference>
<dbReference type="KEGG" id="tmc:LMI_1646"/>
<protein>
    <submittedName>
        <fullName evidence="1">Uncharacterized protein</fullName>
    </submittedName>
</protein>
<accession>A0A098GEN9</accession>
<dbReference type="PATRIC" id="fig|451.8.peg.1983"/>
<reference evidence="3" key="1">
    <citation type="submission" date="2014-09" db="EMBL/GenBank/DDBJ databases">
        <authorList>
            <person name="Gomez-Valero L."/>
        </authorList>
    </citation>
    <scope>NUCLEOTIDE SEQUENCE [LARGE SCALE GENOMIC DNA]</scope>
    <source>
        <strain evidence="3">ATCC33218</strain>
    </source>
</reference>
<dbReference type="RefSeq" id="WP_045099273.1">
    <property type="nucleotide sequence ID" value="NZ_FMVN01000014.1"/>
</dbReference>
<evidence type="ECO:0000313" key="1">
    <source>
        <dbReference type="EMBL" id="CEG60943.1"/>
    </source>
</evidence>
<dbReference type="EMBL" id="FMVN01000014">
    <property type="protein sequence ID" value="SCY69302.1"/>
    <property type="molecule type" value="Genomic_DNA"/>
</dbReference>
<dbReference type="OrthoDB" id="9998330at2"/>
<dbReference type="HOGENOM" id="CLU_1969453_0_0_6"/>
<keyword evidence="4" id="KW-1185">Reference proteome</keyword>
<dbReference type="EMBL" id="LN614830">
    <property type="protein sequence ID" value="CEG60943.1"/>
    <property type="molecule type" value="Genomic_DNA"/>
</dbReference>
<dbReference type="AlphaFoldDB" id="A0A098GEN9"/>
<dbReference type="Proteomes" id="UP000182998">
    <property type="component" value="Unassembled WGS sequence"/>
</dbReference>
<reference evidence="1" key="2">
    <citation type="submission" date="2014-09" db="EMBL/GenBank/DDBJ databases">
        <authorList>
            <person name="GOMEZ-VALERO Laura"/>
        </authorList>
    </citation>
    <scope>NUCLEOTIDE SEQUENCE</scope>
    <source>
        <strain evidence="1">ATCC33218</strain>
    </source>
</reference>
<name>A0A098GEN9_LEGMI</name>
<organism evidence="1 3">
    <name type="scientific">Legionella micdadei</name>
    <name type="common">Tatlockia micdadei</name>
    <dbReference type="NCBI Taxonomy" id="451"/>
    <lineage>
        <taxon>Bacteria</taxon>
        <taxon>Pseudomonadati</taxon>
        <taxon>Pseudomonadota</taxon>
        <taxon>Gammaproteobacteria</taxon>
        <taxon>Legionellales</taxon>
        <taxon>Legionellaceae</taxon>
        <taxon>Legionella</taxon>
    </lineage>
</organism>
<evidence type="ECO:0000313" key="3">
    <source>
        <dbReference type="Proteomes" id="UP000032414"/>
    </source>
</evidence>